<organism evidence="2 3">
    <name type="scientific">Pyrodictium occultum</name>
    <dbReference type="NCBI Taxonomy" id="2309"/>
    <lineage>
        <taxon>Archaea</taxon>
        <taxon>Thermoproteota</taxon>
        <taxon>Thermoprotei</taxon>
        <taxon>Desulfurococcales</taxon>
        <taxon>Pyrodictiaceae</taxon>
        <taxon>Pyrodictium</taxon>
    </lineage>
</organism>
<name>A0A0V8RTX1_PYROC</name>
<dbReference type="Pfam" id="PF09341">
    <property type="entry name" value="Pcc1"/>
    <property type="match status" value="1"/>
</dbReference>
<dbReference type="Gene3D" id="3.30.310.50">
    <property type="entry name" value="Alpha-D-phosphohexomutase, C-terminal domain"/>
    <property type="match status" value="1"/>
</dbReference>
<dbReference type="OrthoDB" id="378415at2157"/>
<keyword evidence="3" id="KW-1185">Reference proteome</keyword>
<gene>
    <name evidence="2" type="ORF">CF15_00885</name>
</gene>
<dbReference type="RefSeq" id="WP_058370115.1">
    <property type="nucleotide sequence ID" value="NZ_LNTB01000001.1"/>
</dbReference>
<evidence type="ECO:0000256" key="1">
    <source>
        <dbReference type="ARBA" id="ARBA00007073"/>
    </source>
</evidence>
<dbReference type="AlphaFoldDB" id="A0A0V8RTX1"/>
<dbReference type="STRING" id="2309.CF15_00885"/>
<reference evidence="2 3" key="1">
    <citation type="submission" date="2015-11" db="EMBL/GenBank/DDBJ databases">
        <title>Genome sequence of Pyrodictium occultum PL-19, a marine hyperthermophilic archaeon isolated from Volcano, Italy.</title>
        <authorList>
            <person name="Utturkar S."/>
            <person name="Huber H."/>
            <person name="Leptihn S."/>
            <person name="Brown S."/>
            <person name="Stetter K.O."/>
            <person name="Podar M."/>
        </authorList>
    </citation>
    <scope>NUCLEOTIDE SEQUENCE [LARGE SCALE GENOMIC DNA]</scope>
    <source>
        <strain evidence="2 3">PL-19</strain>
    </source>
</reference>
<comment type="caution">
    <text evidence="2">The sequence shown here is derived from an EMBL/GenBank/DDBJ whole genome shotgun (WGS) entry which is preliminary data.</text>
</comment>
<evidence type="ECO:0000313" key="2">
    <source>
        <dbReference type="EMBL" id="KSW11443.1"/>
    </source>
</evidence>
<protein>
    <recommendedName>
        <fullName evidence="4">KEOPS complex Pcc1-like subunit</fullName>
    </recommendedName>
</protein>
<dbReference type="EMBL" id="LNTB01000001">
    <property type="protein sequence ID" value="KSW11443.1"/>
    <property type="molecule type" value="Genomic_DNA"/>
</dbReference>
<dbReference type="NCBIfam" id="NF011470">
    <property type="entry name" value="PRK14887.1"/>
    <property type="match status" value="1"/>
</dbReference>
<comment type="similarity">
    <text evidence="1">Belongs to the CTAG/PCC1 family.</text>
</comment>
<sequence length="81" mass="8416">MSGCIRLRGLSEKLAKALARSLETEARNPPDPGRGRVVVRAGPSVLEICLEARDLSSARTLVNAYLSLAAAALEAVEAVGG</sequence>
<evidence type="ECO:0000313" key="3">
    <source>
        <dbReference type="Proteomes" id="UP000053352"/>
    </source>
</evidence>
<proteinExistence type="inferred from homology"/>
<accession>A0A0V8RTX1</accession>
<dbReference type="InterPro" id="IPR015419">
    <property type="entry name" value="CTAG/Pcc1"/>
</dbReference>
<evidence type="ECO:0008006" key="4">
    <source>
        <dbReference type="Google" id="ProtNLM"/>
    </source>
</evidence>
<dbReference type="Proteomes" id="UP000053352">
    <property type="component" value="Unassembled WGS sequence"/>
</dbReference>